<organism evidence="7 8">
    <name type="scientific">Bacillus xiapuensis</name>
    <dbReference type="NCBI Taxonomy" id="2014075"/>
    <lineage>
        <taxon>Bacteria</taxon>
        <taxon>Bacillati</taxon>
        <taxon>Bacillota</taxon>
        <taxon>Bacilli</taxon>
        <taxon>Bacillales</taxon>
        <taxon>Bacillaceae</taxon>
        <taxon>Bacillus</taxon>
    </lineage>
</organism>
<comment type="caution">
    <text evidence="7">The sequence shown here is derived from an EMBL/GenBank/DDBJ whole genome shotgun (WGS) entry which is preliminary data.</text>
</comment>
<keyword evidence="4 6" id="KW-1133">Transmembrane helix</keyword>
<dbReference type="Proteomes" id="UP001330749">
    <property type="component" value="Unassembled WGS sequence"/>
</dbReference>
<evidence type="ECO:0000256" key="3">
    <source>
        <dbReference type="ARBA" id="ARBA00022692"/>
    </source>
</evidence>
<keyword evidence="5 6" id="KW-0472">Membrane</keyword>
<sequence length="209" mass="23114">MYKERIKSYINEKRSAHLSFFKRGTGLLIGVSLVAASLQLLLVKNYIIDGGIVGISILLSHISDNEMEYYILLLNAPFLLLGLLYLGKRFLMISLGSLLFLSLELYMLEPVPAITNNPILVILLGGICLGMGVGMIIRFGGSLDGTEILAIILSKRTSFSIGQYVLFFNFFIFSSAIFVFGLIEAAYSLATFCVACKTIDLTLKNIYKK</sequence>
<evidence type="ECO:0000256" key="4">
    <source>
        <dbReference type="ARBA" id="ARBA00022989"/>
    </source>
</evidence>
<keyword evidence="8" id="KW-1185">Reference proteome</keyword>
<evidence type="ECO:0000313" key="7">
    <source>
        <dbReference type="EMBL" id="MED3561652.1"/>
    </source>
</evidence>
<dbReference type="Pfam" id="PF02588">
    <property type="entry name" value="YitT_membrane"/>
    <property type="match status" value="1"/>
</dbReference>
<dbReference type="EMBL" id="JARMQG010000038">
    <property type="protein sequence ID" value="MED3561652.1"/>
    <property type="molecule type" value="Genomic_DNA"/>
</dbReference>
<evidence type="ECO:0000256" key="1">
    <source>
        <dbReference type="ARBA" id="ARBA00004651"/>
    </source>
</evidence>
<feature type="transmembrane region" description="Helical" evidence="6">
    <location>
        <begin position="161"/>
        <end position="183"/>
    </location>
</feature>
<keyword evidence="2" id="KW-1003">Cell membrane</keyword>
<feature type="transmembrane region" description="Helical" evidence="6">
    <location>
        <begin position="91"/>
        <end position="108"/>
    </location>
</feature>
<comment type="subcellular location">
    <subcellularLocation>
        <location evidence="1">Cell membrane</location>
        <topology evidence="1">Multi-pass membrane protein</topology>
    </subcellularLocation>
</comment>
<proteinExistence type="predicted"/>
<evidence type="ECO:0000256" key="5">
    <source>
        <dbReference type="ARBA" id="ARBA00023136"/>
    </source>
</evidence>
<evidence type="ECO:0000256" key="2">
    <source>
        <dbReference type="ARBA" id="ARBA00022475"/>
    </source>
</evidence>
<dbReference type="InterPro" id="IPR051461">
    <property type="entry name" value="UPF0750_membrane"/>
</dbReference>
<feature type="transmembrane region" description="Helical" evidence="6">
    <location>
        <begin position="20"/>
        <end position="40"/>
    </location>
</feature>
<feature type="transmembrane region" description="Helical" evidence="6">
    <location>
        <begin position="46"/>
        <end position="62"/>
    </location>
</feature>
<feature type="transmembrane region" description="Helical" evidence="6">
    <location>
        <begin position="69"/>
        <end position="85"/>
    </location>
</feature>
<feature type="transmembrane region" description="Helical" evidence="6">
    <location>
        <begin position="120"/>
        <end position="141"/>
    </location>
</feature>
<gene>
    <name evidence="7" type="ORF">P4447_03705</name>
</gene>
<accession>A0ABU6N8Z1</accession>
<dbReference type="PANTHER" id="PTHR33545">
    <property type="entry name" value="UPF0750 MEMBRANE PROTEIN YITT-RELATED"/>
    <property type="match status" value="1"/>
</dbReference>
<dbReference type="PANTHER" id="PTHR33545:SF3">
    <property type="entry name" value="UPF0750 MEMBRANE PROTEIN YQFU"/>
    <property type="match status" value="1"/>
</dbReference>
<evidence type="ECO:0000313" key="8">
    <source>
        <dbReference type="Proteomes" id="UP001330749"/>
    </source>
</evidence>
<dbReference type="InterPro" id="IPR003740">
    <property type="entry name" value="YitT"/>
</dbReference>
<reference evidence="7 8" key="1">
    <citation type="submission" date="2023-03" db="EMBL/GenBank/DDBJ databases">
        <title>Bacillus Genome Sequencing.</title>
        <authorList>
            <person name="Dunlap C."/>
        </authorList>
    </citation>
    <scope>NUCLEOTIDE SEQUENCE [LARGE SCALE GENOMIC DNA]</scope>
    <source>
        <strain evidence="7 8">B-14544</strain>
    </source>
</reference>
<dbReference type="RefSeq" id="WP_327966545.1">
    <property type="nucleotide sequence ID" value="NZ_JARMQG010000038.1"/>
</dbReference>
<protein>
    <submittedName>
        <fullName evidence="7">YitT family protein</fullName>
    </submittedName>
</protein>
<evidence type="ECO:0000256" key="6">
    <source>
        <dbReference type="SAM" id="Phobius"/>
    </source>
</evidence>
<name>A0ABU6N8Z1_9BACI</name>
<keyword evidence="3 6" id="KW-0812">Transmembrane</keyword>